<dbReference type="CTD" id="777792"/>
<evidence type="ECO:0000259" key="7">
    <source>
        <dbReference type="Pfam" id="PF00685"/>
    </source>
</evidence>
<dbReference type="Ensembl" id="ENSPNAT00000031627.2">
    <property type="protein sequence ID" value="ENSPNAP00000020800.1"/>
    <property type="gene ID" value="ENSPNAG00000027735.2"/>
</dbReference>
<dbReference type="GO" id="GO:0033574">
    <property type="term" value="P:response to testosterone"/>
    <property type="evidence" value="ECO:0007669"/>
    <property type="project" value="Ensembl"/>
</dbReference>
<dbReference type="GO" id="GO:0006805">
    <property type="term" value="P:xenobiotic metabolic process"/>
    <property type="evidence" value="ECO:0007669"/>
    <property type="project" value="UniProtKB-ARBA"/>
</dbReference>
<evidence type="ECO:0000256" key="4">
    <source>
        <dbReference type="ARBA" id="ARBA00022679"/>
    </source>
</evidence>
<organism evidence="8 9">
    <name type="scientific">Pygocentrus nattereri</name>
    <name type="common">Red-bellied piranha</name>
    <dbReference type="NCBI Taxonomy" id="42514"/>
    <lineage>
        <taxon>Eukaryota</taxon>
        <taxon>Metazoa</taxon>
        <taxon>Chordata</taxon>
        <taxon>Craniata</taxon>
        <taxon>Vertebrata</taxon>
        <taxon>Euteleostomi</taxon>
        <taxon>Actinopterygii</taxon>
        <taxon>Neopterygii</taxon>
        <taxon>Teleostei</taxon>
        <taxon>Ostariophysi</taxon>
        <taxon>Characiformes</taxon>
        <taxon>Characoidei</taxon>
        <taxon>Pygocentrus</taxon>
    </lineage>
</organism>
<keyword evidence="3" id="KW-0963">Cytoplasm</keyword>
<protein>
    <recommendedName>
        <fullName evidence="6">Sulfotransferase</fullName>
        <ecNumber evidence="6">2.8.2.-</ecNumber>
    </recommendedName>
</protein>
<dbReference type="FunFam" id="3.40.50.300:FF:000433">
    <property type="entry name" value="Estrogen sulfotransferase"/>
    <property type="match status" value="1"/>
</dbReference>
<dbReference type="PANTHER" id="PTHR11783">
    <property type="entry name" value="SULFOTRANSFERASE SULT"/>
    <property type="match status" value="1"/>
</dbReference>
<dbReference type="InterPro" id="IPR027417">
    <property type="entry name" value="P-loop_NTPase"/>
</dbReference>
<dbReference type="GO" id="GO:0009725">
    <property type="term" value="P:response to hormone"/>
    <property type="evidence" value="ECO:0007669"/>
    <property type="project" value="Ensembl"/>
</dbReference>
<evidence type="ECO:0000256" key="5">
    <source>
        <dbReference type="ARBA" id="ARBA00022939"/>
    </source>
</evidence>
<evidence type="ECO:0000256" key="1">
    <source>
        <dbReference type="ARBA" id="ARBA00004496"/>
    </source>
</evidence>
<reference evidence="8" key="2">
    <citation type="submission" date="2025-08" db="UniProtKB">
        <authorList>
            <consortium name="Ensembl"/>
        </authorList>
    </citation>
    <scope>IDENTIFICATION</scope>
</reference>
<dbReference type="GO" id="GO:0006584">
    <property type="term" value="P:catecholamine metabolic process"/>
    <property type="evidence" value="ECO:0007669"/>
    <property type="project" value="UniProtKB-KW"/>
</dbReference>
<dbReference type="GO" id="GO:0005737">
    <property type="term" value="C:cytoplasm"/>
    <property type="evidence" value="ECO:0007669"/>
    <property type="project" value="UniProtKB-SubCell"/>
</dbReference>
<dbReference type="SUPFAM" id="SSF52540">
    <property type="entry name" value="P-loop containing nucleoside triphosphate hydrolases"/>
    <property type="match status" value="1"/>
</dbReference>
<comment type="similarity">
    <text evidence="2 6">Belongs to the sulfotransferase 1 family.</text>
</comment>
<dbReference type="GeneID" id="108433907"/>
<evidence type="ECO:0000256" key="3">
    <source>
        <dbReference type="ARBA" id="ARBA00022490"/>
    </source>
</evidence>
<dbReference type="EC" id="2.8.2.-" evidence="6"/>
<dbReference type="Pfam" id="PF00685">
    <property type="entry name" value="Sulfotransfer_1"/>
    <property type="match status" value="1"/>
</dbReference>
<evidence type="ECO:0000256" key="2">
    <source>
        <dbReference type="ARBA" id="ARBA00005771"/>
    </source>
</evidence>
<dbReference type="InterPro" id="IPR000863">
    <property type="entry name" value="Sulfotransferase_dom"/>
</dbReference>
<dbReference type="OrthoDB" id="205623at2759"/>
<feature type="domain" description="Sulfotransferase" evidence="7">
    <location>
        <begin position="108"/>
        <end position="352"/>
    </location>
</feature>
<dbReference type="STRING" id="42514.ENSPNAP00000020800"/>
<evidence type="ECO:0000256" key="6">
    <source>
        <dbReference type="RuleBase" id="RU361155"/>
    </source>
</evidence>
<keyword evidence="5" id="KW-0128">Catecholamine metabolism</keyword>
<keyword evidence="4 6" id="KW-0808">Transferase</keyword>
<sequence length="358" mass="41072">MGSIAALEEAKASGFNPMVSVILSRQGSSYSVNADEEEKASLCIVRRAGFLSPTREHTHHLRQKLSALCAVRMATQDLYLFFHGLPLPKIVHSEESLEDFRKFKVQNDDIFVISYPKSGTTWMQEIIPLLLNGGDLTPVESIPNWERVPWLEETRAVLFLDKLSAPRTMVSHMPYPLMPPTFSSSKAKAIYIARNPKDVLVSSFYFHQMASFLDDPGTFEEFMDKFLAGQVLFGKWTDHVKSWRNTDLGDRIFYITYEELIQDLRGALERMLRFLGRQMSEEALDRVTEHCLFKNMKKNNMSNYSLVPQEVMDSSKSHFLRKGIAGDWKNHFSPELEDKFNAVIQKELEGSGINFPWD</sequence>
<accession>A0A3B4DBF6</accession>
<dbReference type="GO" id="GO:0051923">
    <property type="term" value="P:sulfation"/>
    <property type="evidence" value="ECO:0007669"/>
    <property type="project" value="Ensembl"/>
</dbReference>
<evidence type="ECO:0000313" key="8">
    <source>
        <dbReference type="Ensembl" id="ENSPNAP00000020800.1"/>
    </source>
</evidence>
<keyword evidence="9" id="KW-1185">Reference proteome</keyword>
<dbReference type="GO" id="GO:0008146">
    <property type="term" value="F:sulfotransferase activity"/>
    <property type="evidence" value="ECO:0007669"/>
    <property type="project" value="Ensembl"/>
</dbReference>
<evidence type="ECO:0000313" key="9">
    <source>
        <dbReference type="Proteomes" id="UP001501920"/>
    </source>
</evidence>
<dbReference type="AlphaFoldDB" id="A0A3B4DBF6"/>
<dbReference type="GeneTree" id="ENSGT00940000166159"/>
<comment type="subcellular location">
    <subcellularLocation>
        <location evidence="1">Cytoplasm</location>
    </subcellularLocation>
</comment>
<reference evidence="8" key="3">
    <citation type="submission" date="2025-09" db="UniProtKB">
        <authorList>
            <consortium name="Ensembl"/>
        </authorList>
    </citation>
    <scope>IDENTIFICATION</scope>
</reference>
<proteinExistence type="inferred from homology"/>
<name>A0A3B4DBF6_PYGNA</name>
<dbReference type="Gene3D" id="3.40.50.300">
    <property type="entry name" value="P-loop containing nucleotide triphosphate hydrolases"/>
    <property type="match status" value="1"/>
</dbReference>
<reference evidence="8 9" key="1">
    <citation type="submission" date="2020-10" db="EMBL/GenBank/DDBJ databases">
        <title>Pygocentrus nattereri (red-bellied piranha) genome, fPygNat1, primary haplotype.</title>
        <authorList>
            <person name="Myers G."/>
            <person name="Meyer A."/>
            <person name="Karagic N."/>
            <person name="Pippel M."/>
            <person name="Winkler S."/>
            <person name="Tracey A."/>
            <person name="Wood J."/>
            <person name="Formenti G."/>
            <person name="Howe K."/>
            <person name="Fedrigo O."/>
            <person name="Jarvis E.D."/>
        </authorList>
    </citation>
    <scope>NUCLEOTIDE SEQUENCE [LARGE SCALE GENOMIC DNA]</scope>
</reference>
<dbReference type="Proteomes" id="UP001501920">
    <property type="component" value="Chromosome 24"/>
</dbReference>